<dbReference type="PANTHER" id="PTHR46890">
    <property type="entry name" value="NON-LTR RETROLELEMENT REVERSE TRANSCRIPTASE-LIKE PROTEIN-RELATED"/>
    <property type="match status" value="1"/>
</dbReference>
<proteinExistence type="predicted"/>
<organism evidence="2 3">
    <name type="scientific">Hibiscus syriacus</name>
    <name type="common">Rose of Sharon</name>
    <dbReference type="NCBI Taxonomy" id="106335"/>
    <lineage>
        <taxon>Eukaryota</taxon>
        <taxon>Viridiplantae</taxon>
        <taxon>Streptophyta</taxon>
        <taxon>Embryophyta</taxon>
        <taxon>Tracheophyta</taxon>
        <taxon>Spermatophyta</taxon>
        <taxon>Magnoliopsida</taxon>
        <taxon>eudicotyledons</taxon>
        <taxon>Gunneridae</taxon>
        <taxon>Pentapetalae</taxon>
        <taxon>rosids</taxon>
        <taxon>malvids</taxon>
        <taxon>Malvales</taxon>
        <taxon>Malvaceae</taxon>
        <taxon>Malvoideae</taxon>
        <taxon>Hibiscus</taxon>
    </lineage>
</organism>
<sequence length="524" mass="59437">MNDKIPLSGLFPNLPLEDMQYLDQILDSNEIKDALFSMAPLKSPGVECLHAHFFQKHWNIVGTSVCRLMQHVFSGKDLDPLINRTVLALIPKIPCPSSFKDFRPISLCKVLYKLIAKILVHRLKHIMPRLIAPTQAGLVYGRNITENIIINHEAFDRLIWDFIEDNLHEAGSLLFSTAFLPPLCKFNLMEALVIRSNRGVAFDKAIPSHLTYSSLLWNDSVNVLIVLLKKDYGNLSNLCVEVCRIPSRISNDIEKLIRQFICGSSTQSHGISFVRWDILTQPRANGGLGVRVEINDDFLVRDATLSSGSWNWNLLRHILNPASLPHILIFNLPKLMLDTWDIKAKKWSDLWKLPLSERSKYFLWLSYKDRLLTNLSRFKRNLTDDALCPICGSADESTLHALRDCTATATPIASLLELIYLGMLFLLHIFGRPELIQWKPAPVDWCTLNSDGLNLAWTYGIERLQCQTDCAEAFNLISSPLAPSSFIGLARSIARLMTKPWLLNFVLIRHEANVSHLALQPTGR</sequence>
<evidence type="ECO:0000259" key="1">
    <source>
        <dbReference type="Pfam" id="PF13966"/>
    </source>
</evidence>
<dbReference type="Pfam" id="PF13966">
    <property type="entry name" value="zf-RVT"/>
    <property type="match status" value="1"/>
</dbReference>
<dbReference type="InterPro" id="IPR052343">
    <property type="entry name" value="Retrotransposon-Effector_Assoc"/>
</dbReference>
<dbReference type="PANTHER" id="PTHR46890:SF48">
    <property type="entry name" value="RNA-DIRECTED DNA POLYMERASE"/>
    <property type="match status" value="1"/>
</dbReference>
<dbReference type="Proteomes" id="UP000436088">
    <property type="component" value="Unassembled WGS sequence"/>
</dbReference>
<accession>A0A6A2YND1</accession>
<dbReference type="InterPro" id="IPR026960">
    <property type="entry name" value="RVT-Znf"/>
</dbReference>
<name>A0A6A2YND1_HIBSY</name>
<keyword evidence="3" id="KW-1185">Reference proteome</keyword>
<feature type="domain" description="Reverse transcriptase zinc-binding" evidence="1">
    <location>
        <begin position="342"/>
        <end position="408"/>
    </location>
</feature>
<comment type="caution">
    <text evidence="2">The sequence shown here is derived from an EMBL/GenBank/DDBJ whole genome shotgun (WGS) entry which is preliminary data.</text>
</comment>
<dbReference type="EMBL" id="VEPZ02001320">
    <property type="protein sequence ID" value="KAE8680828.1"/>
    <property type="molecule type" value="Genomic_DNA"/>
</dbReference>
<protein>
    <recommendedName>
        <fullName evidence="1">Reverse transcriptase zinc-binding domain-containing protein</fullName>
    </recommendedName>
</protein>
<evidence type="ECO:0000313" key="3">
    <source>
        <dbReference type="Proteomes" id="UP000436088"/>
    </source>
</evidence>
<reference evidence="2" key="1">
    <citation type="submission" date="2019-09" db="EMBL/GenBank/DDBJ databases">
        <title>Draft genome information of white flower Hibiscus syriacus.</title>
        <authorList>
            <person name="Kim Y.-M."/>
        </authorList>
    </citation>
    <scope>NUCLEOTIDE SEQUENCE [LARGE SCALE GENOMIC DNA]</scope>
    <source>
        <strain evidence="2">YM2019G1</strain>
    </source>
</reference>
<gene>
    <name evidence="2" type="ORF">F3Y22_tig00111366pilonHSYRG00173</name>
</gene>
<evidence type="ECO:0000313" key="2">
    <source>
        <dbReference type="EMBL" id="KAE8680828.1"/>
    </source>
</evidence>
<dbReference type="AlphaFoldDB" id="A0A6A2YND1"/>